<evidence type="ECO:0000313" key="1">
    <source>
        <dbReference type="EMBL" id="CAK9056872.1"/>
    </source>
</evidence>
<name>A0ABP0N1G0_9DINO</name>
<evidence type="ECO:0000313" key="2">
    <source>
        <dbReference type="Proteomes" id="UP001642464"/>
    </source>
</evidence>
<sequence length="522" mass="60285">EDFPPPNVPDEEMIKYLHIMDDFYCGKYEVFQDEITTCETLEENYTITHQECQYLEKEFAEVSCKWKTHLDKSCEYFDTCWTEAVKDYNQRKKEILDLQMDEIGEYEGATKIQCLWKAWIYEELPCTVNETQIRICHEYPPNYTNITIEFPPPPPPPSCSTASVELEICSDDWININFAGLGISQTIIEGLRENCVECPSYTWTSEPTVTQHVHMFNSRHLTGNAYIKTKGASNTCDAFVETDDPNVQSAEFTAVSSDNGKLVIYLPGEEDFPPPNVPDEEMIKYLHIMDDFYCGKYEVFQDEITTCETLEENYTITHQECQYLEKEFAEVSCKWKTHLDKSCEYFDTCWTEAVKDYNQRKKEILDLQMDEIGEYEGATKIQCLWKAWIYEELPCTVNETQIRICHEYPPNYTNITIEFPPPPPPPSCSTASVELEICSDDWININFAGLGISQTIIEGLRENCVECPSYTWTSEPTVTQHVHMFNSRHLTGNAYIKTKGASNTCDAFVETDDPNVQSAEFT</sequence>
<organism evidence="1 2">
    <name type="scientific">Durusdinium trenchii</name>
    <dbReference type="NCBI Taxonomy" id="1381693"/>
    <lineage>
        <taxon>Eukaryota</taxon>
        <taxon>Sar</taxon>
        <taxon>Alveolata</taxon>
        <taxon>Dinophyceae</taxon>
        <taxon>Suessiales</taxon>
        <taxon>Symbiodiniaceae</taxon>
        <taxon>Durusdinium</taxon>
    </lineage>
</organism>
<gene>
    <name evidence="1" type="ORF">SCF082_LOCUS30598</name>
</gene>
<proteinExistence type="predicted"/>
<feature type="non-terminal residue" evidence="1">
    <location>
        <position position="1"/>
    </location>
</feature>
<protein>
    <submittedName>
        <fullName evidence="1">Uncharacterized protein</fullName>
    </submittedName>
</protein>
<reference evidence="1 2" key="1">
    <citation type="submission" date="2024-02" db="EMBL/GenBank/DDBJ databases">
        <authorList>
            <person name="Chen Y."/>
            <person name="Shah S."/>
            <person name="Dougan E. K."/>
            <person name="Thang M."/>
            <person name="Chan C."/>
        </authorList>
    </citation>
    <scope>NUCLEOTIDE SEQUENCE [LARGE SCALE GENOMIC DNA]</scope>
</reference>
<dbReference type="EMBL" id="CAXAMM010025374">
    <property type="protein sequence ID" value="CAK9056872.1"/>
    <property type="molecule type" value="Genomic_DNA"/>
</dbReference>
<dbReference type="Proteomes" id="UP001642464">
    <property type="component" value="Unassembled WGS sequence"/>
</dbReference>
<comment type="caution">
    <text evidence="1">The sequence shown here is derived from an EMBL/GenBank/DDBJ whole genome shotgun (WGS) entry which is preliminary data.</text>
</comment>
<keyword evidence="2" id="KW-1185">Reference proteome</keyword>
<feature type="non-terminal residue" evidence="1">
    <location>
        <position position="522"/>
    </location>
</feature>
<accession>A0ABP0N1G0</accession>